<keyword evidence="2" id="KW-1185">Reference proteome</keyword>
<sequence length="214" mass="24412">MFLSTIEAECRATVMATQESTWLMQVLQDLHQPIEEKVLQKEVELQYVKTEEQVVDLFTKGLSGNKIEDSGGDEALDMMMDRVLNLNVSWRDKAPGTLVKRKILSEIGRLVGRVAKLDFNTVNRTRGRFARMVIYVNLDKSIVSHIQINEEMQKVVYESLPIIFFTYGRYGYFKELCPMVVESRCHGKEKETTETSSVTEIVTMDDSEGGVFGP</sequence>
<evidence type="ECO:0000313" key="1">
    <source>
        <dbReference type="EMBL" id="MBA0718025.1"/>
    </source>
</evidence>
<dbReference type="InterPro" id="IPR040256">
    <property type="entry name" value="At4g02000-like"/>
</dbReference>
<comment type="caution">
    <text evidence="1">The sequence shown here is derived from an EMBL/GenBank/DDBJ whole genome shotgun (WGS) entry which is preliminary data.</text>
</comment>
<organism evidence="1 2">
    <name type="scientific">Gossypium laxum</name>
    <dbReference type="NCBI Taxonomy" id="34288"/>
    <lineage>
        <taxon>Eukaryota</taxon>
        <taxon>Viridiplantae</taxon>
        <taxon>Streptophyta</taxon>
        <taxon>Embryophyta</taxon>
        <taxon>Tracheophyta</taxon>
        <taxon>Spermatophyta</taxon>
        <taxon>Magnoliopsida</taxon>
        <taxon>eudicotyledons</taxon>
        <taxon>Gunneridae</taxon>
        <taxon>Pentapetalae</taxon>
        <taxon>rosids</taxon>
        <taxon>malvids</taxon>
        <taxon>Malvales</taxon>
        <taxon>Malvaceae</taxon>
        <taxon>Malvoideae</taxon>
        <taxon>Gossypium</taxon>
    </lineage>
</organism>
<dbReference type="AlphaFoldDB" id="A0A7J9A200"/>
<dbReference type="PANTHER" id="PTHR31286:SF173">
    <property type="entry name" value="DUF4283 DOMAIN-CONTAINING PROTEIN"/>
    <property type="match status" value="1"/>
</dbReference>
<dbReference type="Proteomes" id="UP000593574">
    <property type="component" value="Unassembled WGS sequence"/>
</dbReference>
<dbReference type="PANTHER" id="PTHR31286">
    <property type="entry name" value="GLYCINE-RICH CELL WALL STRUCTURAL PROTEIN 1.8-LIKE"/>
    <property type="match status" value="1"/>
</dbReference>
<gene>
    <name evidence="1" type="ORF">Golax_005794</name>
</gene>
<name>A0A7J9A200_9ROSI</name>
<protein>
    <submittedName>
        <fullName evidence="1">Uncharacterized protein</fullName>
    </submittedName>
</protein>
<accession>A0A7J9A200</accession>
<evidence type="ECO:0000313" key="2">
    <source>
        <dbReference type="Proteomes" id="UP000593574"/>
    </source>
</evidence>
<reference evidence="1 2" key="1">
    <citation type="journal article" date="2019" name="Genome Biol. Evol.">
        <title>Insights into the evolution of the New World diploid cottons (Gossypium, subgenus Houzingenia) based on genome sequencing.</title>
        <authorList>
            <person name="Grover C.E."/>
            <person name="Arick M.A. 2nd"/>
            <person name="Thrash A."/>
            <person name="Conover J.L."/>
            <person name="Sanders W.S."/>
            <person name="Peterson D.G."/>
            <person name="Frelichowski J.E."/>
            <person name="Scheffler J.A."/>
            <person name="Scheffler B.E."/>
            <person name="Wendel J.F."/>
        </authorList>
    </citation>
    <scope>NUCLEOTIDE SEQUENCE [LARGE SCALE GENOMIC DNA]</scope>
    <source>
        <strain evidence="1">4</strain>
        <tissue evidence="1">Leaf</tissue>
    </source>
</reference>
<proteinExistence type="predicted"/>
<dbReference type="EMBL" id="JABEZV010000008">
    <property type="protein sequence ID" value="MBA0718025.1"/>
    <property type="molecule type" value="Genomic_DNA"/>
</dbReference>